<evidence type="ECO:0000256" key="2">
    <source>
        <dbReference type="ARBA" id="ARBA00004613"/>
    </source>
</evidence>
<dbReference type="PANTHER" id="PTHR47333:SF4">
    <property type="entry name" value="EGF-LIKE DOMAIN-CONTAINING PROTEIN"/>
    <property type="match status" value="1"/>
</dbReference>
<sequence>MARCACHTGYQLSEDKNTCNGIELEIVNSCEKNNGGCSHHSEHTIGALCCSCNHGYQLDSDEKTCIDLDECENGETCYAQLCISYLGGYKCSCQEGFQMRMSVWMSV</sequence>
<evidence type="ECO:0000256" key="10">
    <source>
        <dbReference type="ARBA" id="ARBA00023136"/>
    </source>
</evidence>
<dbReference type="InterPro" id="IPR026823">
    <property type="entry name" value="cEGF"/>
</dbReference>
<dbReference type="SMART" id="SM00179">
    <property type="entry name" value="EGF_CA"/>
    <property type="match status" value="1"/>
</dbReference>
<evidence type="ECO:0000256" key="6">
    <source>
        <dbReference type="ARBA" id="ARBA00022692"/>
    </source>
</evidence>
<keyword evidence="8" id="KW-0677">Repeat</keyword>
<proteinExistence type="predicted"/>
<evidence type="ECO:0000256" key="4">
    <source>
        <dbReference type="ARBA" id="ARBA00022536"/>
    </source>
</evidence>
<dbReference type="PANTHER" id="PTHR47333">
    <property type="entry name" value="VON WILLEBRAND FACTOR C AND EGF DOMAIN-CONTAINING PROTEIN"/>
    <property type="match status" value="1"/>
</dbReference>
<dbReference type="AlphaFoldDB" id="A0A6J3GGT5"/>
<dbReference type="FunFam" id="2.10.25.10:FF:000009">
    <property type="entry name" value="Low-density lipoprotein receptor isoform 1"/>
    <property type="match status" value="1"/>
</dbReference>
<dbReference type="InterPro" id="IPR052080">
    <property type="entry name" value="vWF_C/EGF_Fibrillin"/>
</dbReference>
<dbReference type="GO" id="GO:0016020">
    <property type="term" value="C:membrane"/>
    <property type="evidence" value="ECO:0007669"/>
    <property type="project" value="UniProtKB-SubCell"/>
</dbReference>
<keyword evidence="13" id="KW-0325">Glycoprotein</keyword>
<evidence type="ECO:0000256" key="11">
    <source>
        <dbReference type="ARBA" id="ARBA00023157"/>
    </source>
</evidence>
<name>A0A6J3GGT5_SAPAP</name>
<evidence type="ECO:0000256" key="13">
    <source>
        <dbReference type="ARBA" id="ARBA00023180"/>
    </source>
</evidence>
<dbReference type="RefSeq" id="XP_032117025.1">
    <property type="nucleotide sequence ID" value="XM_032261134.1"/>
</dbReference>
<evidence type="ECO:0000256" key="12">
    <source>
        <dbReference type="ARBA" id="ARBA00023170"/>
    </source>
</evidence>
<evidence type="ECO:0000256" key="9">
    <source>
        <dbReference type="ARBA" id="ARBA00022989"/>
    </source>
</evidence>
<reference evidence="16" key="1">
    <citation type="submission" date="2025-08" db="UniProtKB">
        <authorList>
            <consortium name="RefSeq"/>
        </authorList>
    </citation>
    <scope>IDENTIFICATION</scope>
    <source>
        <tissue evidence="16">Blood</tissue>
    </source>
</reference>
<protein>
    <submittedName>
        <fullName evidence="16">EGF-like and EMI domain-containing protein 1 isoform X1</fullName>
    </submittedName>
</protein>
<dbReference type="GO" id="GO:0006897">
    <property type="term" value="P:endocytosis"/>
    <property type="evidence" value="ECO:0007669"/>
    <property type="project" value="UniProtKB-KW"/>
</dbReference>
<dbReference type="GO" id="GO:0005509">
    <property type="term" value="F:calcium ion binding"/>
    <property type="evidence" value="ECO:0007669"/>
    <property type="project" value="InterPro"/>
</dbReference>
<comment type="subcellular location">
    <subcellularLocation>
        <location evidence="1">Membrane</location>
        <topology evidence="1">Single-pass type I membrane protein</topology>
    </subcellularLocation>
    <subcellularLocation>
        <location evidence="2">Secreted</location>
    </subcellularLocation>
</comment>
<dbReference type="GO" id="GO:0005576">
    <property type="term" value="C:extracellular region"/>
    <property type="evidence" value="ECO:0007669"/>
    <property type="project" value="UniProtKB-SubCell"/>
</dbReference>
<evidence type="ECO:0000256" key="1">
    <source>
        <dbReference type="ARBA" id="ARBA00004479"/>
    </source>
</evidence>
<dbReference type="Proteomes" id="UP000504640">
    <property type="component" value="Unplaced"/>
</dbReference>
<evidence type="ECO:0000256" key="8">
    <source>
        <dbReference type="ARBA" id="ARBA00022737"/>
    </source>
</evidence>
<accession>A0A6J3GGT5</accession>
<evidence type="ECO:0000256" key="7">
    <source>
        <dbReference type="ARBA" id="ARBA00022729"/>
    </source>
</evidence>
<dbReference type="InterPro" id="IPR001881">
    <property type="entry name" value="EGF-like_Ca-bd_dom"/>
</dbReference>
<evidence type="ECO:0000256" key="3">
    <source>
        <dbReference type="ARBA" id="ARBA00022525"/>
    </source>
</evidence>
<dbReference type="GeneID" id="116538657"/>
<keyword evidence="9" id="KW-1133">Transmembrane helix</keyword>
<keyword evidence="10" id="KW-0472">Membrane</keyword>
<keyword evidence="3" id="KW-0964">Secreted</keyword>
<keyword evidence="12" id="KW-0675">Receptor</keyword>
<evidence type="ECO:0000256" key="5">
    <source>
        <dbReference type="ARBA" id="ARBA00022583"/>
    </source>
</evidence>
<evidence type="ECO:0000313" key="16">
    <source>
        <dbReference type="RefSeq" id="XP_032117025.1"/>
    </source>
</evidence>
<dbReference type="Gene3D" id="2.10.25.10">
    <property type="entry name" value="Laminin"/>
    <property type="match status" value="3"/>
</dbReference>
<keyword evidence="7" id="KW-0732">Signal</keyword>
<keyword evidence="6" id="KW-0812">Transmembrane</keyword>
<evidence type="ECO:0000259" key="14">
    <source>
        <dbReference type="SMART" id="SM00179"/>
    </source>
</evidence>
<keyword evidence="4" id="KW-0245">EGF-like domain</keyword>
<keyword evidence="5" id="KW-0254">Endocytosis</keyword>
<keyword evidence="15" id="KW-1185">Reference proteome</keyword>
<feature type="domain" description="EGF-like calcium-binding" evidence="14">
    <location>
        <begin position="67"/>
        <end position="103"/>
    </location>
</feature>
<organism evidence="15 16">
    <name type="scientific">Sapajus apella</name>
    <name type="common">Brown-capped capuchin</name>
    <name type="synonym">Cebus apella</name>
    <dbReference type="NCBI Taxonomy" id="9515"/>
    <lineage>
        <taxon>Eukaryota</taxon>
        <taxon>Metazoa</taxon>
        <taxon>Chordata</taxon>
        <taxon>Craniata</taxon>
        <taxon>Vertebrata</taxon>
        <taxon>Euteleostomi</taxon>
        <taxon>Mammalia</taxon>
        <taxon>Eutheria</taxon>
        <taxon>Euarchontoglires</taxon>
        <taxon>Primates</taxon>
        <taxon>Haplorrhini</taxon>
        <taxon>Platyrrhini</taxon>
        <taxon>Cebidae</taxon>
        <taxon>Cebinae</taxon>
        <taxon>Sapajus</taxon>
    </lineage>
</organism>
<evidence type="ECO:0000313" key="15">
    <source>
        <dbReference type="Proteomes" id="UP000504640"/>
    </source>
</evidence>
<gene>
    <name evidence="16" type="primary">LOC116538657</name>
</gene>
<dbReference type="SUPFAM" id="SSF57196">
    <property type="entry name" value="EGF/Laminin"/>
    <property type="match status" value="2"/>
</dbReference>
<dbReference type="Pfam" id="PF12662">
    <property type="entry name" value="cEGF"/>
    <property type="match status" value="1"/>
</dbReference>
<keyword evidence="11" id="KW-1015">Disulfide bond</keyword>